<keyword evidence="2 5" id="KW-0812">Transmembrane</keyword>
<dbReference type="InterPro" id="IPR007568">
    <property type="entry name" value="RTA1"/>
</dbReference>
<evidence type="ECO:0000313" key="7">
    <source>
        <dbReference type="Proteomes" id="UP001152049"/>
    </source>
</evidence>
<keyword evidence="4 5" id="KW-0472">Membrane</keyword>
<feature type="transmembrane region" description="Helical" evidence="5">
    <location>
        <begin position="46"/>
        <end position="65"/>
    </location>
</feature>
<sequence>MAELKPYKGHYYLWQYVPNKAAAVIFLILFLLGTAAITFRMFQTRTWFTCVFVIGGLFEIIGYGARAGAHDKTERMMPYVIQNTYILLAPALFAATIYMCLGRIIRQVQGESRSIVPVRWLTLIFVSGDVISFLVQGGAAGLMATGDNAKLGENMVVGGLMIQILVFGFFIITTIIFQSRMGKDPTALSQDPSSEWTKHIYMLYAVSLLIMVRSVFRVAEFAMGAEGYLLKHEWTLYIFDSTLMLLVVGIFYWRYPALYYQKKVMDGEAFQLRSNP</sequence>
<proteinExistence type="predicted"/>
<evidence type="ECO:0000256" key="5">
    <source>
        <dbReference type="SAM" id="Phobius"/>
    </source>
</evidence>
<feature type="transmembrane region" description="Helical" evidence="5">
    <location>
        <begin position="85"/>
        <end position="105"/>
    </location>
</feature>
<comment type="caution">
    <text evidence="6">The sequence shown here is derived from an EMBL/GenBank/DDBJ whole genome shotgun (WGS) entry which is preliminary data.</text>
</comment>
<dbReference type="OrthoDB" id="3358017at2759"/>
<protein>
    <recommendedName>
        <fullName evidence="8">RTA1 like protein</fullName>
    </recommendedName>
</protein>
<feature type="transmembrane region" description="Helical" evidence="5">
    <location>
        <begin position="155"/>
        <end position="178"/>
    </location>
</feature>
<evidence type="ECO:0008006" key="8">
    <source>
        <dbReference type="Google" id="ProtNLM"/>
    </source>
</evidence>
<reference evidence="6" key="1">
    <citation type="submission" date="2022-09" db="EMBL/GenBank/DDBJ databases">
        <title>Fusarium specimens isolated from Avocado Roots.</title>
        <authorList>
            <person name="Stajich J."/>
            <person name="Roper C."/>
            <person name="Heimlech-Rivalta G."/>
        </authorList>
    </citation>
    <scope>NUCLEOTIDE SEQUENCE</scope>
    <source>
        <strain evidence="6">CF00136</strain>
    </source>
</reference>
<dbReference type="AlphaFoldDB" id="A0A9W8VCS0"/>
<evidence type="ECO:0000256" key="2">
    <source>
        <dbReference type="ARBA" id="ARBA00022692"/>
    </source>
</evidence>
<dbReference type="PANTHER" id="PTHR31465">
    <property type="entry name" value="PROTEIN RTA1-RELATED"/>
    <property type="match status" value="1"/>
</dbReference>
<evidence type="ECO:0000256" key="1">
    <source>
        <dbReference type="ARBA" id="ARBA00004141"/>
    </source>
</evidence>
<evidence type="ECO:0000256" key="4">
    <source>
        <dbReference type="ARBA" id="ARBA00023136"/>
    </source>
</evidence>
<keyword evidence="7" id="KW-1185">Reference proteome</keyword>
<dbReference type="GO" id="GO:0016020">
    <property type="term" value="C:membrane"/>
    <property type="evidence" value="ECO:0007669"/>
    <property type="project" value="UniProtKB-SubCell"/>
</dbReference>
<dbReference type="EMBL" id="JAOQAZ010000015">
    <property type="protein sequence ID" value="KAJ4258955.1"/>
    <property type="molecule type" value="Genomic_DNA"/>
</dbReference>
<evidence type="ECO:0000313" key="6">
    <source>
        <dbReference type="EMBL" id="KAJ4258955.1"/>
    </source>
</evidence>
<feature type="transmembrane region" description="Helical" evidence="5">
    <location>
        <begin position="20"/>
        <end position="39"/>
    </location>
</feature>
<dbReference type="PANTHER" id="PTHR31465:SF27">
    <property type="entry name" value="DOMAIN PROTEIN, PUTATIVE (AFU_ORTHOLOGUE AFUA_3G01030)-RELATED"/>
    <property type="match status" value="1"/>
</dbReference>
<name>A0A9W8VCS0_9HYPO</name>
<feature type="transmembrane region" description="Helical" evidence="5">
    <location>
        <begin position="199"/>
        <end position="216"/>
    </location>
</feature>
<accession>A0A9W8VCS0</accession>
<dbReference type="Proteomes" id="UP001152049">
    <property type="component" value="Unassembled WGS sequence"/>
</dbReference>
<keyword evidence="3 5" id="KW-1133">Transmembrane helix</keyword>
<evidence type="ECO:0000256" key="3">
    <source>
        <dbReference type="ARBA" id="ARBA00022989"/>
    </source>
</evidence>
<feature type="transmembrane region" description="Helical" evidence="5">
    <location>
        <begin position="236"/>
        <end position="255"/>
    </location>
</feature>
<feature type="transmembrane region" description="Helical" evidence="5">
    <location>
        <begin position="117"/>
        <end position="135"/>
    </location>
</feature>
<comment type="subcellular location">
    <subcellularLocation>
        <location evidence="1">Membrane</location>
        <topology evidence="1">Multi-pass membrane protein</topology>
    </subcellularLocation>
</comment>
<dbReference type="Pfam" id="PF04479">
    <property type="entry name" value="RTA1"/>
    <property type="match status" value="1"/>
</dbReference>
<organism evidence="6 7">
    <name type="scientific">Fusarium torreyae</name>
    <dbReference type="NCBI Taxonomy" id="1237075"/>
    <lineage>
        <taxon>Eukaryota</taxon>
        <taxon>Fungi</taxon>
        <taxon>Dikarya</taxon>
        <taxon>Ascomycota</taxon>
        <taxon>Pezizomycotina</taxon>
        <taxon>Sordariomycetes</taxon>
        <taxon>Hypocreomycetidae</taxon>
        <taxon>Hypocreales</taxon>
        <taxon>Nectriaceae</taxon>
        <taxon>Fusarium</taxon>
    </lineage>
</organism>
<gene>
    <name evidence="6" type="ORF">NW762_008043</name>
</gene>